<dbReference type="OrthoDB" id="264532at2759"/>
<keyword evidence="19" id="KW-1185">Reference proteome</keyword>
<evidence type="ECO:0000256" key="4">
    <source>
        <dbReference type="ARBA" id="ARBA00005420"/>
    </source>
</evidence>
<reference evidence="18 19" key="2">
    <citation type="journal article" date="2013" name="PLoS Genet.">
        <title>Comparative genome structure, secondary metabolite, and effector coding capacity across Cochliobolus pathogens.</title>
        <authorList>
            <person name="Condon B.J."/>
            <person name="Leng Y."/>
            <person name="Wu D."/>
            <person name="Bushley K.E."/>
            <person name="Ohm R.A."/>
            <person name="Otillar R."/>
            <person name="Martin J."/>
            <person name="Schackwitz W."/>
            <person name="Grimwood J."/>
            <person name="MohdZainudin N."/>
            <person name="Xue C."/>
            <person name="Wang R."/>
            <person name="Manning V.A."/>
            <person name="Dhillon B."/>
            <person name="Tu Z.J."/>
            <person name="Steffenson B.J."/>
            <person name="Salamov A."/>
            <person name="Sun H."/>
            <person name="Lowry S."/>
            <person name="LaButti K."/>
            <person name="Han J."/>
            <person name="Copeland A."/>
            <person name="Lindquist E."/>
            <person name="Barry K."/>
            <person name="Schmutz J."/>
            <person name="Baker S.E."/>
            <person name="Ciuffetti L.M."/>
            <person name="Grigoriev I.V."/>
            <person name="Zhong S."/>
            <person name="Turgeon B.G."/>
        </authorList>
    </citation>
    <scope>NUCLEOTIDE SEQUENCE [LARGE SCALE GENOMIC DNA]</scope>
    <source>
        <strain evidence="19">28A</strain>
    </source>
</reference>
<dbReference type="Proteomes" id="UP000016935">
    <property type="component" value="Unassembled WGS sequence"/>
</dbReference>
<evidence type="ECO:0000313" key="19">
    <source>
        <dbReference type="Proteomes" id="UP000016935"/>
    </source>
</evidence>
<comment type="pathway">
    <text evidence="3">Lipid metabolism.</text>
</comment>
<evidence type="ECO:0000256" key="11">
    <source>
        <dbReference type="ARBA" id="ARBA00022989"/>
    </source>
</evidence>
<evidence type="ECO:0000256" key="12">
    <source>
        <dbReference type="ARBA" id="ARBA00023098"/>
    </source>
</evidence>
<feature type="transmembrane region" description="Helical" evidence="16">
    <location>
        <begin position="173"/>
        <end position="199"/>
    </location>
</feature>
<protein>
    <recommendedName>
        <fullName evidence="5 16">Diacylglycerol O-acyltransferase</fullName>
        <ecNumber evidence="5 16">2.3.1.20</ecNumber>
    </recommendedName>
</protein>
<feature type="compositionally biased region" description="Basic and acidic residues" evidence="17">
    <location>
        <begin position="120"/>
        <end position="141"/>
    </location>
</feature>
<dbReference type="STRING" id="671987.R0JHT6"/>
<keyword evidence="8 16" id="KW-0812">Transmembrane</keyword>
<gene>
    <name evidence="18" type="ORF">SETTUDRAFT_166381</name>
</gene>
<evidence type="ECO:0000256" key="5">
    <source>
        <dbReference type="ARBA" id="ARBA00013244"/>
    </source>
</evidence>
<proteinExistence type="inferred from homology"/>
<keyword evidence="12 16" id="KW-0443">Lipid metabolism</keyword>
<feature type="compositionally biased region" description="Basic and acidic residues" evidence="17">
    <location>
        <begin position="10"/>
        <end position="19"/>
    </location>
</feature>
<keyword evidence="6 16" id="KW-0444">Lipid biosynthesis</keyword>
<dbReference type="PANTHER" id="PTHR12317">
    <property type="entry name" value="DIACYLGLYCEROL O-ACYLTRANSFERASE"/>
    <property type="match status" value="1"/>
</dbReference>
<sequence>MSLNPEPSAPEERAERDLPPKSYADAAEEALHPGPQSHANGKNNEVKPNGIPHAQEEDQTFHEGIGQDGTPRSPTAKGHRRVSSRSSQHTPGHKQDSHPPKAMFESHTNGNGHALTSVKPRQDIELAKKDRRIDRKRRDSELTTGRQAGAGWSKSKIRFAPMNIPLQRRLQTLAVLMHTLSIVGSLAIFFFLCSIPLLWPILLPYTVYVLFSNAGTSGELSLRSDWFRRLPVWSLFASYFPARLHRSQELEPTRKYIFGYHPHGIISHGAFAAFATEALGFSQLFPGITNALLTLDSNFRYPIYREYALRLGMASVSRESCENILSKGGPNNEGMGRAITIVVGGARESLDARPGTVKLVLRRRKGFVKMAIRTGADLVPVLAFGENDIYDQVDTESHPYIHKFQMLVKKFMGFTVPIFHARGIFNYDVGMMPYRRPINIVVGRPIRVVQDQHPDNDYIDKVHQQYVDELMRIWNEHKDTFAKHRTGELEIVE</sequence>
<dbReference type="RefSeq" id="XP_008031529.1">
    <property type="nucleotide sequence ID" value="XM_008033338.1"/>
</dbReference>
<dbReference type="eggNOG" id="KOG0831">
    <property type="taxonomic scope" value="Eukaryota"/>
</dbReference>
<dbReference type="GO" id="GO:0004144">
    <property type="term" value="F:diacylglycerol O-acyltransferase activity"/>
    <property type="evidence" value="ECO:0007669"/>
    <property type="project" value="UniProtKB-UniRule"/>
</dbReference>
<evidence type="ECO:0000256" key="13">
    <source>
        <dbReference type="ARBA" id="ARBA00023136"/>
    </source>
</evidence>
<evidence type="ECO:0000256" key="7">
    <source>
        <dbReference type="ARBA" id="ARBA00022679"/>
    </source>
</evidence>
<evidence type="ECO:0000256" key="14">
    <source>
        <dbReference type="ARBA" id="ARBA00023315"/>
    </source>
</evidence>
<dbReference type="Pfam" id="PF03982">
    <property type="entry name" value="DAGAT"/>
    <property type="match status" value="1"/>
</dbReference>
<name>R0JHT6_EXST2</name>
<keyword evidence="7" id="KW-0808">Transferase</keyword>
<dbReference type="GO" id="GO:0140042">
    <property type="term" value="P:lipid droplet formation"/>
    <property type="evidence" value="ECO:0007669"/>
    <property type="project" value="EnsemblFungi"/>
</dbReference>
<dbReference type="UniPathway" id="UPA00282"/>
<comment type="similarity">
    <text evidence="4 16">Belongs to the diacylglycerol acyltransferase family.</text>
</comment>
<keyword evidence="9" id="KW-0319">Glycerol metabolism</keyword>
<dbReference type="AlphaFoldDB" id="R0JHT6"/>
<comment type="pathway">
    <text evidence="2 16">Glycerolipid metabolism; triacylglycerol biosynthesis.</text>
</comment>
<keyword evidence="14 16" id="KW-0012">Acyltransferase</keyword>
<dbReference type="GO" id="GO:0019432">
    <property type="term" value="P:triglyceride biosynthetic process"/>
    <property type="evidence" value="ECO:0007669"/>
    <property type="project" value="UniProtKB-UniRule"/>
</dbReference>
<dbReference type="EMBL" id="KB908877">
    <property type="protein sequence ID" value="EOA80953.1"/>
    <property type="molecule type" value="Genomic_DNA"/>
</dbReference>
<evidence type="ECO:0000256" key="1">
    <source>
        <dbReference type="ARBA" id="ARBA00004477"/>
    </source>
</evidence>
<evidence type="ECO:0000256" key="9">
    <source>
        <dbReference type="ARBA" id="ARBA00022798"/>
    </source>
</evidence>
<dbReference type="HOGENOM" id="CLU_023995_3_1_1"/>
<dbReference type="CDD" id="cd07987">
    <property type="entry name" value="LPLAT_MGAT-like"/>
    <property type="match status" value="1"/>
</dbReference>
<evidence type="ECO:0000256" key="6">
    <source>
        <dbReference type="ARBA" id="ARBA00022516"/>
    </source>
</evidence>
<comment type="caution">
    <text evidence="16">Lacks conserved residue(s) required for the propagation of feature annotation.</text>
</comment>
<evidence type="ECO:0000256" key="15">
    <source>
        <dbReference type="ARBA" id="ARBA00048109"/>
    </source>
</evidence>
<evidence type="ECO:0000256" key="10">
    <source>
        <dbReference type="ARBA" id="ARBA00022824"/>
    </source>
</evidence>
<keyword evidence="11 16" id="KW-1133">Transmembrane helix</keyword>
<comment type="catalytic activity">
    <reaction evidence="15 16">
        <text>an acyl-CoA + a 1,2-diacyl-sn-glycerol = a triacyl-sn-glycerol + CoA</text>
        <dbReference type="Rhea" id="RHEA:10868"/>
        <dbReference type="ChEBI" id="CHEBI:17815"/>
        <dbReference type="ChEBI" id="CHEBI:57287"/>
        <dbReference type="ChEBI" id="CHEBI:58342"/>
        <dbReference type="ChEBI" id="CHEBI:64615"/>
        <dbReference type="EC" id="2.3.1.20"/>
    </reaction>
</comment>
<dbReference type="EC" id="2.3.1.20" evidence="5 16"/>
<accession>R0JHT6</accession>
<keyword evidence="10 16" id="KW-0256">Endoplasmic reticulum</keyword>
<dbReference type="GeneID" id="19399782"/>
<dbReference type="GO" id="GO:0006071">
    <property type="term" value="P:glycerol metabolic process"/>
    <property type="evidence" value="ECO:0007669"/>
    <property type="project" value="UniProtKB-UniRule"/>
</dbReference>
<evidence type="ECO:0000256" key="16">
    <source>
        <dbReference type="RuleBase" id="RU367023"/>
    </source>
</evidence>
<evidence type="ECO:0000256" key="2">
    <source>
        <dbReference type="ARBA" id="ARBA00004771"/>
    </source>
</evidence>
<evidence type="ECO:0000313" key="18">
    <source>
        <dbReference type="EMBL" id="EOA80953.1"/>
    </source>
</evidence>
<keyword evidence="13 16" id="KW-0472">Membrane</keyword>
<dbReference type="GO" id="GO:0097038">
    <property type="term" value="C:perinuclear endoplasmic reticulum"/>
    <property type="evidence" value="ECO:0007669"/>
    <property type="project" value="EnsemblFungi"/>
</dbReference>
<feature type="region of interest" description="Disordered" evidence="17">
    <location>
        <begin position="1"/>
        <end position="149"/>
    </location>
</feature>
<comment type="function">
    <text evidence="16">Catalyzes the terminal and only committed step in triacylglycerol synthesis by using diacylglycerol and fatty acyl CoA as substrates.</text>
</comment>
<evidence type="ECO:0000256" key="3">
    <source>
        <dbReference type="ARBA" id="ARBA00005189"/>
    </source>
</evidence>
<evidence type="ECO:0000256" key="8">
    <source>
        <dbReference type="ARBA" id="ARBA00022692"/>
    </source>
</evidence>
<dbReference type="GO" id="GO:0006672">
    <property type="term" value="P:ceramide metabolic process"/>
    <property type="evidence" value="ECO:0007669"/>
    <property type="project" value="EnsemblFungi"/>
</dbReference>
<evidence type="ECO:0000256" key="17">
    <source>
        <dbReference type="SAM" id="MobiDB-lite"/>
    </source>
</evidence>
<comment type="subcellular location">
    <subcellularLocation>
        <location evidence="1 16">Endoplasmic reticulum membrane</location>
        <topology evidence="1 16">Multi-pass membrane protein</topology>
    </subcellularLocation>
</comment>
<reference evidence="18 19" key="1">
    <citation type="journal article" date="2012" name="PLoS Pathog.">
        <title>Diverse lifestyles and strategies of plant pathogenesis encoded in the genomes of eighteen Dothideomycetes fungi.</title>
        <authorList>
            <person name="Ohm R.A."/>
            <person name="Feau N."/>
            <person name="Henrissat B."/>
            <person name="Schoch C.L."/>
            <person name="Horwitz B.A."/>
            <person name="Barry K.W."/>
            <person name="Condon B.J."/>
            <person name="Copeland A.C."/>
            <person name="Dhillon B."/>
            <person name="Glaser F."/>
            <person name="Hesse C.N."/>
            <person name="Kosti I."/>
            <person name="LaButti K."/>
            <person name="Lindquist E.A."/>
            <person name="Lucas S."/>
            <person name="Salamov A.A."/>
            <person name="Bradshaw R.E."/>
            <person name="Ciuffetti L."/>
            <person name="Hamelin R.C."/>
            <person name="Kema G.H.J."/>
            <person name="Lawrence C."/>
            <person name="Scott J.A."/>
            <person name="Spatafora J.W."/>
            <person name="Turgeon B.G."/>
            <person name="de Wit P.J.G.M."/>
            <person name="Zhong S."/>
            <person name="Goodwin S.B."/>
            <person name="Grigoriev I.V."/>
        </authorList>
    </citation>
    <scope>NUCLEOTIDE SEQUENCE [LARGE SCALE GENOMIC DNA]</scope>
    <source>
        <strain evidence="19">28A</strain>
    </source>
</reference>
<dbReference type="InterPro" id="IPR007130">
    <property type="entry name" value="DAGAT"/>
</dbReference>
<dbReference type="GO" id="GO:0035356">
    <property type="term" value="P:intracellular triglyceride homeostasis"/>
    <property type="evidence" value="ECO:0007669"/>
    <property type="project" value="EnsemblFungi"/>
</dbReference>
<dbReference type="PANTHER" id="PTHR12317:SF0">
    <property type="entry name" value="ACYLTRANSFERASE"/>
    <property type="match status" value="1"/>
</dbReference>
<organism evidence="18 19">
    <name type="scientific">Exserohilum turcicum (strain 28A)</name>
    <name type="common">Northern leaf blight fungus</name>
    <name type="synonym">Setosphaeria turcica</name>
    <dbReference type="NCBI Taxonomy" id="671987"/>
    <lineage>
        <taxon>Eukaryota</taxon>
        <taxon>Fungi</taxon>
        <taxon>Dikarya</taxon>
        <taxon>Ascomycota</taxon>
        <taxon>Pezizomycotina</taxon>
        <taxon>Dothideomycetes</taxon>
        <taxon>Pleosporomycetidae</taxon>
        <taxon>Pleosporales</taxon>
        <taxon>Pleosporineae</taxon>
        <taxon>Pleosporaceae</taxon>
        <taxon>Exserohilum</taxon>
    </lineage>
</organism>
<dbReference type="GO" id="GO:0005811">
    <property type="term" value="C:lipid droplet"/>
    <property type="evidence" value="ECO:0007669"/>
    <property type="project" value="EnsemblFungi"/>
</dbReference>
<dbReference type="GO" id="GO:0032541">
    <property type="term" value="C:cortical endoplasmic reticulum"/>
    <property type="evidence" value="ECO:0007669"/>
    <property type="project" value="EnsemblFungi"/>
</dbReference>
<dbReference type="GO" id="GO:0005789">
    <property type="term" value="C:endoplasmic reticulum membrane"/>
    <property type="evidence" value="ECO:0007669"/>
    <property type="project" value="UniProtKB-SubCell"/>
</dbReference>